<sequence length="235" mass="27667">MTETLITILHFIGTIIATLFTIIGKIWLDKKQHKNKAYSQNIATKLDDDLFSIYQNNLETILYKNIIYIETENFPLKENEVSLKRLTNILAEIASTILSDQVLYSYLDENFINSLYTLIASIDNISIKPTKKEMKTINDNYQIFSNIYFSRLNQVRKGLSLSTRGLIYRDMLHLYKNKSQKRFHIAYHTKSFVLYTLYLLIIVVWLPILIVSIWQYIQNLINLIEEIHPYISSNQ</sequence>
<keyword evidence="1" id="KW-1133">Transmembrane helix</keyword>
<dbReference type="RefSeq" id="WP_202231505.1">
    <property type="nucleotide sequence ID" value="NZ_JBCLSQ010000018.1"/>
</dbReference>
<feature type="transmembrane region" description="Helical" evidence="1">
    <location>
        <begin position="192"/>
        <end position="217"/>
    </location>
</feature>
<feature type="transmembrane region" description="Helical" evidence="1">
    <location>
        <begin position="6"/>
        <end position="28"/>
    </location>
</feature>
<name>A0ABV4D9B2_9LACT</name>
<keyword evidence="3" id="KW-1185">Reference proteome</keyword>
<keyword evidence="1" id="KW-0472">Membrane</keyword>
<accession>A0ABV4D9B2</accession>
<evidence type="ECO:0000313" key="2">
    <source>
        <dbReference type="EMBL" id="MEY8538341.1"/>
    </source>
</evidence>
<proteinExistence type="predicted"/>
<gene>
    <name evidence="2" type="ORF">AALM99_07790</name>
</gene>
<evidence type="ECO:0000313" key="3">
    <source>
        <dbReference type="Proteomes" id="UP001565242"/>
    </source>
</evidence>
<organism evidence="2 3">
    <name type="scientific">Lactococcus muris</name>
    <dbReference type="NCBI Taxonomy" id="2941330"/>
    <lineage>
        <taxon>Bacteria</taxon>
        <taxon>Bacillati</taxon>
        <taxon>Bacillota</taxon>
        <taxon>Bacilli</taxon>
        <taxon>Lactobacillales</taxon>
        <taxon>Streptococcaceae</taxon>
        <taxon>Lactococcus</taxon>
    </lineage>
</organism>
<dbReference type="EMBL" id="JBCLSQ010000018">
    <property type="protein sequence ID" value="MEY8538341.1"/>
    <property type="molecule type" value="Genomic_DNA"/>
</dbReference>
<comment type="caution">
    <text evidence="2">The sequence shown here is derived from an EMBL/GenBank/DDBJ whole genome shotgun (WGS) entry which is preliminary data.</text>
</comment>
<evidence type="ECO:0000256" key="1">
    <source>
        <dbReference type="SAM" id="Phobius"/>
    </source>
</evidence>
<reference evidence="2 3" key="1">
    <citation type="submission" date="2024-03" db="EMBL/GenBank/DDBJ databases">
        <title>Mouse gut bacterial collection (mGBC) of GemPharmatech.</title>
        <authorList>
            <person name="He Y."/>
            <person name="Dong L."/>
            <person name="Wu D."/>
            <person name="Gao X."/>
            <person name="Lin Z."/>
        </authorList>
    </citation>
    <scope>NUCLEOTIDE SEQUENCE [LARGE SCALE GENOMIC DNA]</scope>
    <source>
        <strain evidence="2 3">20-218</strain>
    </source>
</reference>
<dbReference type="Proteomes" id="UP001565242">
    <property type="component" value="Unassembled WGS sequence"/>
</dbReference>
<protein>
    <submittedName>
        <fullName evidence="2">Uncharacterized protein</fullName>
    </submittedName>
</protein>
<keyword evidence="1" id="KW-0812">Transmembrane</keyword>